<feature type="transmembrane region" description="Helical" evidence="5">
    <location>
        <begin position="272"/>
        <end position="297"/>
    </location>
</feature>
<dbReference type="Pfam" id="PF00083">
    <property type="entry name" value="Sugar_tr"/>
    <property type="match status" value="1"/>
</dbReference>
<feature type="transmembrane region" description="Helical" evidence="5">
    <location>
        <begin position="25"/>
        <end position="46"/>
    </location>
</feature>
<gene>
    <name evidence="7" type="ORF">GON03_02285</name>
</gene>
<evidence type="ECO:0000256" key="2">
    <source>
        <dbReference type="ARBA" id="ARBA00022692"/>
    </source>
</evidence>
<dbReference type="Gene3D" id="1.20.1250.20">
    <property type="entry name" value="MFS general substrate transporter like domains"/>
    <property type="match status" value="2"/>
</dbReference>
<keyword evidence="8" id="KW-1185">Reference proteome</keyword>
<feature type="transmembrane region" description="Helical" evidence="5">
    <location>
        <begin position="58"/>
        <end position="76"/>
    </location>
</feature>
<evidence type="ECO:0000256" key="5">
    <source>
        <dbReference type="SAM" id="Phobius"/>
    </source>
</evidence>
<dbReference type="InterPro" id="IPR036259">
    <property type="entry name" value="MFS_trans_sf"/>
</dbReference>
<dbReference type="PANTHER" id="PTHR23534">
    <property type="entry name" value="MFS PERMEASE"/>
    <property type="match status" value="1"/>
</dbReference>
<reference evidence="7 8" key="1">
    <citation type="submission" date="2019-12" db="EMBL/GenBank/DDBJ databases">
        <authorList>
            <person name="Huq M.A."/>
        </authorList>
    </citation>
    <scope>NUCLEOTIDE SEQUENCE [LARGE SCALE GENOMIC DNA]</scope>
    <source>
        <strain evidence="7 8">MAH-18</strain>
    </source>
</reference>
<feature type="transmembrane region" description="Helical" evidence="5">
    <location>
        <begin position="368"/>
        <end position="390"/>
    </location>
</feature>
<feature type="domain" description="Major facilitator superfamily (MFS) profile" evidence="6">
    <location>
        <begin position="21"/>
        <end position="417"/>
    </location>
</feature>
<accession>A0A6L6XL62</accession>
<dbReference type="InterPro" id="IPR011701">
    <property type="entry name" value="MFS"/>
</dbReference>
<dbReference type="Pfam" id="PF07690">
    <property type="entry name" value="MFS_1"/>
    <property type="match status" value="1"/>
</dbReference>
<evidence type="ECO:0000313" key="7">
    <source>
        <dbReference type="EMBL" id="MVQ47991.1"/>
    </source>
</evidence>
<dbReference type="EMBL" id="WSEK01000004">
    <property type="protein sequence ID" value="MVQ47991.1"/>
    <property type="molecule type" value="Genomic_DNA"/>
</dbReference>
<comment type="subcellular location">
    <subcellularLocation>
        <location evidence="1">Cell membrane</location>
        <topology evidence="1">Multi-pass membrane protein</topology>
    </subcellularLocation>
</comment>
<comment type="caution">
    <text evidence="7">The sequence shown here is derived from an EMBL/GenBank/DDBJ whole genome shotgun (WGS) entry which is preliminary data.</text>
</comment>
<evidence type="ECO:0000256" key="3">
    <source>
        <dbReference type="ARBA" id="ARBA00022989"/>
    </source>
</evidence>
<dbReference type="PANTHER" id="PTHR23534:SF1">
    <property type="entry name" value="MAJOR FACILITATOR SUPERFAMILY PROTEIN"/>
    <property type="match status" value="1"/>
</dbReference>
<dbReference type="AlphaFoldDB" id="A0A6L6XL62"/>
<dbReference type="GO" id="GO:0005886">
    <property type="term" value="C:plasma membrane"/>
    <property type="evidence" value="ECO:0007669"/>
    <property type="project" value="UniProtKB-SubCell"/>
</dbReference>
<evidence type="ECO:0000313" key="8">
    <source>
        <dbReference type="Proteomes" id="UP000473525"/>
    </source>
</evidence>
<feature type="transmembrane region" description="Helical" evidence="5">
    <location>
        <begin position="396"/>
        <end position="414"/>
    </location>
</feature>
<evidence type="ECO:0000256" key="1">
    <source>
        <dbReference type="ARBA" id="ARBA00004651"/>
    </source>
</evidence>
<keyword evidence="3 5" id="KW-1133">Transmembrane helix</keyword>
<feature type="transmembrane region" description="Helical" evidence="5">
    <location>
        <begin position="88"/>
        <end position="108"/>
    </location>
</feature>
<organism evidence="7 8">
    <name type="scientific">Nocardioides agri</name>
    <dbReference type="NCBI Taxonomy" id="2682843"/>
    <lineage>
        <taxon>Bacteria</taxon>
        <taxon>Bacillati</taxon>
        <taxon>Actinomycetota</taxon>
        <taxon>Actinomycetes</taxon>
        <taxon>Propionibacteriales</taxon>
        <taxon>Nocardioidaceae</taxon>
        <taxon>Nocardioides</taxon>
    </lineage>
</organism>
<proteinExistence type="predicted"/>
<dbReference type="GO" id="GO:0022857">
    <property type="term" value="F:transmembrane transporter activity"/>
    <property type="evidence" value="ECO:0007669"/>
    <property type="project" value="InterPro"/>
</dbReference>
<dbReference type="InterPro" id="IPR020846">
    <property type="entry name" value="MFS_dom"/>
</dbReference>
<sequence>MASSRAATEQEVSLAAVQRRTIRTLVASQAVGAIGITIGIATASLLARDISGSERQAGLAQTFQVLGAAIAAYLLARLMSGRGRRVGLMTGYLVGAAGAVLAVVAGVLDSMVVLLVGALLLGATAAANSGARYAATDLAPDAHKGRALSTVVWATTIGAVAGPNLTGPAGAFAEWLGIPELTGPFALGSIGMLGAALLVGLLLRPDPLLLAREAAGAQATPPSGTAWARAVEAARARPVLAFAVLGMACAHAAMVAVMVMTPLHMEHGHAELRVIGLVISLHVLGMFAFSPLVGVLADRTGPPAVLVEGAVLLLAALVLCGSAPEGSSWQIFVGLFLLGLGWSFATVAASTLIARFAPLDARTDVQGAADLVMGLTAATAGGLAGLVVGTWGYPELAISSCGLVALVAIGGLGARATTRLAV</sequence>
<dbReference type="SUPFAM" id="SSF103473">
    <property type="entry name" value="MFS general substrate transporter"/>
    <property type="match status" value="1"/>
</dbReference>
<keyword evidence="2 5" id="KW-0812">Transmembrane</keyword>
<evidence type="ECO:0000256" key="4">
    <source>
        <dbReference type="ARBA" id="ARBA00023136"/>
    </source>
</evidence>
<feature type="transmembrane region" description="Helical" evidence="5">
    <location>
        <begin position="330"/>
        <end position="356"/>
    </location>
</feature>
<keyword evidence="4 5" id="KW-0472">Membrane</keyword>
<feature type="transmembrane region" description="Helical" evidence="5">
    <location>
        <begin position="114"/>
        <end position="135"/>
    </location>
</feature>
<dbReference type="PROSITE" id="PS50850">
    <property type="entry name" value="MFS"/>
    <property type="match status" value="1"/>
</dbReference>
<name>A0A6L6XL62_9ACTN</name>
<feature type="transmembrane region" description="Helical" evidence="5">
    <location>
        <begin position="147"/>
        <end position="165"/>
    </location>
</feature>
<dbReference type="Proteomes" id="UP000473525">
    <property type="component" value="Unassembled WGS sequence"/>
</dbReference>
<protein>
    <submittedName>
        <fullName evidence="7">MFS transporter</fullName>
    </submittedName>
</protein>
<feature type="transmembrane region" description="Helical" evidence="5">
    <location>
        <begin position="185"/>
        <end position="203"/>
    </location>
</feature>
<feature type="transmembrane region" description="Helical" evidence="5">
    <location>
        <begin position="304"/>
        <end position="324"/>
    </location>
</feature>
<feature type="transmembrane region" description="Helical" evidence="5">
    <location>
        <begin position="239"/>
        <end position="260"/>
    </location>
</feature>
<dbReference type="InterPro" id="IPR005828">
    <property type="entry name" value="MFS_sugar_transport-like"/>
</dbReference>
<evidence type="ECO:0000259" key="6">
    <source>
        <dbReference type="PROSITE" id="PS50850"/>
    </source>
</evidence>